<proteinExistence type="predicted"/>
<dbReference type="Proteomes" id="UP000219374">
    <property type="component" value="Unassembled WGS sequence"/>
</dbReference>
<feature type="chain" id="PRO_5012357557" evidence="1">
    <location>
        <begin position="22"/>
        <end position="177"/>
    </location>
</feature>
<dbReference type="OrthoDB" id="5703702at2"/>
<organism evidence="2 3">
    <name type="scientific">Pseudoxanthomonas wuyuanensis</name>
    <dbReference type="NCBI Taxonomy" id="1073196"/>
    <lineage>
        <taxon>Bacteria</taxon>
        <taxon>Pseudomonadati</taxon>
        <taxon>Pseudomonadota</taxon>
        <taxon>Gammaproteobacteria</taxon>
        <taxon>Lysobacterales</taxon>
        <taxon>Lysobacteraceae</taxon>
        <taxon>Pseudoxanthomonas</taxon>
    </lineage>
</organism>
<protein>
    <submittedName>
        <fullName evidence="2">Uncharacterized protein</fullName>
    </submittedName>
</protein>
<keyword evidence="1" id="KW-0732">Signal</keyword>
<dbReference type="RefSeq" id="WP_097120564.1">
    <property type="nucleotide sequence ID" value="NZ_PDWU01000003.1"/>
</dbReference>
<evidence type="ECO:0000256" key="1">
    <source>
        <dbReference type="SAM" id="SignalP"/>
    </source>
</evidence>
<dbReference type="AlphaFoldDB" id="A0A286CZ93"/>
<evidence type="ECO:0000313" key="3">
    <source>
        <dbReference type="Proteomes" id="UP000219374"/>
    </source>
</evidence>
<accession>A0A286CZ93</accession>
<keyword evidence="3" id="KW-1185">Reference proteome</keyword>
<evidence type="ECO:0000313" key="2">
    <source>
        <dbReference type="EMBL" id="SOD51699.1"/>
    </source>
</evidence>
<dbReference type="EMBL" id="OCND01000001">
    <property type="protein sequence ID" value="SOD51699.1"/>
    <property type="molecule type" value="Genomic_DNA"/>
</dbReference>
<reference evidence="2 3" key="1">
    <citation type="submission" date="2017-09" db="EMBL/GenBank/DDBJ databases">
        <authorList>
            <person name="Ehlers B."/>
            <person name="Leendertz F.H."/>
        </authorList>
    </citation>
    <scope>NUCLEOTIDE SEQUENCE [LARGE SCALE GENOMIC DNA]</scope>
    <source>
        <strain evidence="2 3">CGMCC 1.10978</strain>
    </source>
</reference>
<name>A0A286CZ93_9GAMM</name>
<feature type="signal peptide" evidence="1">
    <location>
        <begin position="1"/>
        <end position="21"/>
    </location>
</feature>
<gene>
    <name evidence="2" type="ORF">SAMN06296416_101825</name>
</gene>
<sequence length="177" mass="19672">MNGLRLPLALCLLLLALPALADNPIRTSPVIELREGYAGYPEFMKECDWTAEFPARLAEYSKGLVELTDQDLATLPGRVLRIRIMHMRSADGGAFSGPKWAMIRAELYEDGALVGQYQPYRRTMTLFRDGCSSLSKISNALAADTAAWLRRGDFKIEYANDQAAIEIGPEEDVPPIH</sequence>